<dbReference type="Proteomes" id="UP000030762">
    <property type="component" value="Unassembled WGS sequence"/>
</dbReference>
<accession>T0RRI0</accession>
<organism evidence="5 6">
    <name type="scientific">Saprolegnia diclina (strain VS20)</name>
    <dbReference type="NCBI Taxonomy" id="1156394"/>
    <lineage>
        <taxon>Eukaryota</taxon>
        <taxon>Sar</taxon>
        <taxon>Stramenopiles</taxon>
        <taxon>Oomycota</taxon>
        <taxon>Saprolegniomycetes</taxon>
        <taxon>Saprolegniales</taxon>
        <taxon>Saprolegniaceae</taxon>
        <taxon>Saprolegnia</taxon>
    </lineage>
</organism>
<feature type="region of interest" description="Disordered" evidence="4">
    <location>
        <begin position="130"/>
        <end position="150"/>
    </location>
</feature>
<dbReference type="GO" id="GO:0005829">
    <property type="term" value="C:cytosol"/>
    <property type="evidence" value="ECO:0007669"/>
    <property type="project" value="TreeGrafter"/>
</dbReference>
<evidence type="ECO:0000256" key="4">
    <source>
        <dbReference type="SAM" id="MobiDB-lite"/>
    </source>
</evidence>
<dbReference type="InterPro" id="IPR027038">
    <property type="entry name" value="RanGap"/>
</dbReference>
<dbReference type="SUPFAM" id="SSF52047">
    <property type="entry name" value="RNI-like"/>
    <property type="match status" value="1"/>
</dbReference>
<reference evidence="5 6" key="1">
    <citation type="submission" date="2012-04" db="EMBL/GenBank/DDBJ databases">
        <title>The Genome Sequence of Saprolegnia declina VS20.</title>
        <authorList>
            <consortium name="The Broad Institute Genome Sequencing Platform"/>
            <person name="Russ C."/>
            <person name="Nusbaum C."/>
            <person name="Tyler B."/>
            <person name="van West P."/>
            <person name="Dieguez-Uribeondo J."/>
            <person name="de Bruijn I."/>
            <person name="Tripathy S."/>
            <person name="Jiang R."/>
            <person name="Young S.K."/>
            <person name="Zeng Q."/>
            <person name="Gargeya S."/>
            <person name="Fitzgerald M."/>
            <person name="Haas B."/>
            <person name="Abouelleil A."/>
            <person name="Alvarado L."/>
            <person name="Arachchi H.M."/>
            <person name="Berlin A."/>
            <person name="Chapman S.B."/>
            <person name="Goldberg J."/>
            <person name="Griggs A."/>
            <person name="Gujja S."/>
            <person name="Hansen M."/>
            <person name="Howarth C."/>
            <person name="Imamovic A."/>
            <person name="Larimer J."/>
            <person name="McCowen C."/>
            <person name="Montmayeur A."/>
            <person name="Murphy C."/>
            <person name="Neiman D."/>
            <person name="Pearson M."/>
            <person name="Priest M."/>
            <person name="Roberts A."/>
            <person name="Saif S."/>
            <person name="Shea T."/>
            <person name="Sisk P."/>
            <person name="Sykes S."/>
            <person name="Wortman J."/>
            <person name="Nusbaum C."/>
            <person name="Birren B."/>
        </authorList>
    </citation>
    <scope>NUCLEOTIDE SEQUENCE [LARGE SCALE GENOMIC DNA]</scope>
    <source>
        <strain evidence="5 6">VS20</strain>
    </source>
</reference>
<dbReference type="PANTHER" id="PTHR24113:SF12">
    <property type="entry name" value="RAN GTPASE-ACTIVATING PROTEIN 1"/>
    <property type="match status" value="1"/>
</dbReference>
<dbReference type="GO" id="GO:0005096">
    <property type="term" value="F:GTPase activator activity"/>
    <property type="evidence" value="ECO:0007669"/>
    <property type="project" value="UniProtKB-KW"/>
</dbReference>
<dbReference type="Gene3D" id="3.80.10.10">
    <property type="entry name" value="Ribonuclease Inhibitor"/>
    <property type="match status" value="1"/>
</dbReference>
<sequence length="697" mass="75301">MGQVHTSLSRNKKLKVAHDDLEMDSVDIETTSGVMQWCADVMRYTENAVDGTSDDTHAYRLLQWLQMAPDIFACADKIIQGHLTKISQVQYGATKHNQAQSLVATPKHSEDYIDNMSAVVVYGEGDTLASMPKEASSTDTNKRNVAGTTQGDDDLGMADYVCHGSQDDLGNAPITEAMTAARSSMDPTNNRGLFEKGHLAMAATIERRLAPDAVEAIATFLRDADDLFALLHALPPSLLTDALTSLLALAATTPRRHLWPTTNGLLASLRDHPDRVRNVARCMVLYLVVTLPDLDDAWLVPLGPATSVRITLVLPQHVAIAASLSLRIVSLDLCFASGTHLYDCNVAAREVEQLCAWLPTLPHLVRVRLASKSTSMTAVLAAVVASRATELELASTLGDPWIVTTALTTWLERGDATALTVTAGVSLLGTNELVLALVSLRRLRSLRVEATSLSQQLCHPDYAWPPSLCSLHLAFGSLYNFRKLAHRLVSCPRLSSLTLSASASTKLGPMHFYRVVSEALPALHQLRSLTLTSWHLMPSCIDSLVREVLPRLHELSLDDNDLGDDNAAVLARILTRGSSLCSLRLVRQRVGDTVALALAGALPTCTSLRQLYLGSNRIGSVGGVALVQARPASLRLLALNKNALSRSSVLDLAQAATQRPSWPFTMDLSSALSSAADRAACRSIVHSLVPPHIVVHL</sequence>
<evidence type="ECO:0000313" key="5">
    <source>
        <dbReference type="EMBL" id="EQC32727.1"/>
    </source>
</evidence>
<gene>
    <name evidence="5" type="ORF">SDRG_09698</name>
</gene>
<dbReference type="OrthoDB" id="10440258at2759"/>
<dbReference type="AlphaFoldDB" id="T0RRI0"/>
<dbReference type="RefSeq" id="XP_008613871.1">
    <property type="nucleotide sequence ID" value="XM_008615649.1"/>
</dbReference>
<dbReference type="GO" id="GO:0006913">
    <property type="term" value="P:nucleocytoplasmic transport"/>
    <property type="evidence" value="ECO:0007669"/>
    <property type="project" value="TreeGrafter"/>
</dbReference>
<name>T0RRI0_SAPDV</name>
<keyword evidence="6" id="KW-1185">Reference proteome</keyword>
<dbReference type="OMA" id="CRSIVHS"/>
<dbReference type="GO" id="GO:0005634">
    <property type="term" value="C:nucleus"/>
    <property type="evidence" value="ECO:0007669"/>
    <property type="project" value="TreeGrafter"/>
</dbReference>
<dbReference type="Pfam" id="PF13516">
    <property type="entry name" value="LRR_6"/>
    <property type="match status" value="1"/>
</dbReference>
<dbReference type="EMBL" id="JH767162">
    <property type="protein sequence ID" value="EQC32727.1"/>
    <property type="molecule type" value="Genomic_DNA"/>
</dbReference>
<dbReference type="STRING" id="1156394.T0RRI0"/>
<dbReference type="GeneID" id="19950425"/>
<dbReference type="GO" id="GO:0048471">
    <property type="term" value="C:perinuclear region of cytoplasm"/>
    <property type="evidence" value="ECO:0007669"/>
    <property type="project" value="TreeGrafter"/>
</dbReference>
<dbReference type="SMART" id="SM00368">
    <property type="entry name" value="LRR_RI"/>
    <property type="match status" value="2"/>
</dbReference>
<dbReference type="InParanoid" id="T0RRI0"/>
<keyword evidence="3" id="KW-0677">Repeat</keyword>
<evidence type="ECO:0000313" key="6">
    <source>
        <dbReference type="Proteomes" id="UP000030762"/>
    </source>
</evidence>
<evidence type="ECO:0000256" key="2">
    <source>
        <dbReference type="ARBA" id="ARBA00022614"/>
    </source>
</evidence>
<proteinExistence type="predicted"/>
<evidence type="ECO:0000256" key="1">
    <source>
        <dbReference type="ARBA" id="ARBA00022468"/>
    </source>
</evidence>
<dbReference type="VEuPathDB" id="FungiDB:SDRG_09698"/>
<dbReference type="InterPro" id="IPR032675">
    <property type="entry name" value="LRR_dom_sf"/>
</dbReference>
<keyword evidence="2" id="KW-0433">Leucine-rich repeat</keyword>
<evidence type="ECO:0000256" key="3">
    <source>
        <dbReference type="ARBA" id="ARBA00022737"/>
    </source>
</evidence>
<protein>
    <submittedName>
        <fullName evidence="5">Uncharacterized protein</fullName>
    </submittedName>
</protein>
<keyword evidence="1" id="KW-0343">GTPase activation</keyword>
<dbReference type="InterPro" id="IPR001611">
    <property type="entry name" value="Leu-rich_rpt"/>
</dbReference>
<dbReference type="GO" id="GO:0031267">
    <property type="term" value="F:small GTPase binding"/>
    <property type="evidence" value="ECO:0007669"/>
    <property type="project" value="TreeGrafter"/>
</dbReference>
<dbReference type="PANTHER" id="PTHR24113">
    <property type="entry name" value="RAN GTPASE-ACTIVATING PROTEIN 1"/>
    <property type="match status" value="1"/>
</dbReference>